<feature type="transmembrane region" description="Helical" evidence="2">
    <location>
        <begin position="7"/>
        <end position="35"/>
    </location>
</feature>
<dbReference type="EMBL" id="FLUQ01000007">
    <property type="protein sequence ID" value="SBW11128.1"/>
    <property type="molecule type" value="Genomic_DNA"/>
</dbReference>
<protein>
    <recommendedName>
        <fullName evidence="4">YGGT family protein</fullName>
    </recommendedName>
</protein>
<dbReference type="Pfam" id="PF02325">
    <property type="entry name" value="CCB3_YggT"/>
    <property type="match status" value="1"/>
</dbReference>
<accession>A0A212KHN2</accession>
<keyword evidence="2" id="KW-0472">Membrane</keyword>
<sequence length="102" mass="11555">MYFLSTIFAAAGHVIHTVIWLYTWIIIISAVLSWVNPDPYNPIVRTLRALTEPVLWRARRLLPFLYVNGIDLSPVAVILALQFLDIVLVRSLGYLAMQTMGA</sequence>
<evidence type="ECO:0000256" key="2">
    <source>
        <dbReference type="SAM" id="Phobius"/>
    </source>
</evidence>
<evidence type="ECO:0000256" key="1">
    <source>
        <dbReference type="ARBA" id="ARBA00010894"/>
    </source>
</evidence>
<dbReference type="InterPro" id="IPR003425">
    <property type="entry name" value="CCB3/YggT"/>
</dbReference>
<dbReference type="GO" id="GO:0016020">
    <property type="term" value="C:membrane"/>
    <property type="evidence" value="ECO:0007669"/>
    <property type="project" value="InterPro"/>
</dbReference>
<dbReference type="PANTHER" id="PTHR33219">
    <property type="entry name" value="YLMG HOMOLOG PROTEIN 2, CHLOROPLASTIC"/>
    <property type="match status" value="1"/>
</dbReference>
<evidence type="ECO:0008006" key="4">
    <source>
        <dbReference type="Google" id="ProtNLM"/>
    </source>
</evidence>
<organism evidence="3">
    <name type="scientific">uncultured delta proteobacterium</name>
    <dbReference type="NCBI Taxonomy" id="34034"/>
    <lineage>
        <taxon>Bacteria</taxon>
        <taxon>Deltaproteobacteria</taxon>
        <taxon>environmental samples</taxon>
    </lineage>
</organism>
<name>A0A212KHN2_9DELT</name>
<proteinExistence type="inferred from homology"/>
<reference evidence="3" key="1">
    <citation type="submission" date="2016-04" db="EMBL/GenBank/DDBJ databases">
        <authorList>
            <person name="Evans L.H."/>
            <person name="Alamgir A."/>
            <person name="Owens N."/>
            <person name="Weber N.D."/>
            <person name="Virtaneva K."/>
            <person name="Barbian K."/>
            <person name="Babar A."/>
            <person name="Rosenke K."/>
        </authorList>
    </citation>
    <scope>NUCLEOTIDE SEQUENCE</scope>
    <source>
        <strain evidence="3">86</strain>
    </source>
</reference>
<feature type="transmembrane region" description="Helical" evidence="2">
    <location>
        <begin position="75"/>
        <end position="97"/>
    </location>
</feature>
<keyword evidence="2" id="KW-1133">Transmembrane helix</keyword>
<dbReference type="PANTHER" id="PTHR33219:SF14">
    <property type="entry name" value="PROTEIN COFACTOR ASSEMBLY OF COMPLEX C SUBUNIT B CCB3, CHLOROPLASTIC-RELATED"/>
    <property type="match status" value="1"/>
</dbReference>
<evidence type="ECO:0000313" key="3">
    <source>
        <dbReference type="EMBL" id="SBW11128.1"/>
    </source>
</evidence>
<gene>
    <name evidence="3" type="ORF">KL86DPRO_70177</name>
</gene>
<comment type="similarity">
    <text evidence="1">Belongs to the YggT family.</text>
</comment>
<dbReference type="AlphaFoldDB" id="A0A212KHN2"/>
<keyword evidence="2" id="KW-0812">Transmembrane</keyword>